<dbReference type="InterPro" id="IPR036389">
    <property type="entry name" value="RNase_III_sf"/>
</dbReference>
<dbReference type="InterPro" id="IPR005034">
    <property type="entry name" value="Dicer_dimerisation"/>
</dbReference>
<feature type="domain" description="Dicer dsRNA-binding fold" evidence="20">
    <location>
        <begin position="610"/>
        <end position="701"/>
    </location>
</feature>
<evidence type="ECO:0000256" key="2">
    <source>
        <dbReference type="ARBA" id="ARBA00001946"/>
    </source>
</evidence>
<dbReference type="GO" id="GO:0004525">
    <property type="term" value="F:ribonuclease III activity"/>
    <property type="evidence" value="ECO:0007669"/>
    <property type="project" value="InterPro"/>
</dbReference>
<feature type="domain" description="RNase III" evidence="17">
    <location>
        <begin position="1027"/>
        <end position="1167"/>
    </location>
</feature>
<evidence type="ECO:0000259" key="17">
    <source>
        <dbReference type="PROSITE" id="PS50142"/>
    </source>
</evidence>
<dbReference type="SMART" id="SM00487">
    <property type="entry name" value="DEXDc"/>
    <property type="match status" value="1"/>
</dbReference>
<dbReference type="PANTHER" id="PTHR14950">
    <property type="entry name" value="DICER-RELATED"/>
    <property type="match status" value="1"/>
</dbReference>
<evidence type="ECO:0000256" key="3">
    <source>
        <dbReference type="ARBA" id="ARBA00020797"/>
    </source>
</evidence>
<name>A0A439DDX0_9PEZI</name>
<keyword evidence="14" id="KW-0464">Manganese</keyword>
<keyword evidence="12 15" id="KW-0694">RNA-binding</keyword>
<dbReference type="InterPro" id="IPR038248">
    <property type="entry name" value="Dicer_dimer_sf"/>
</dbReference>
<dbReference type="GO" id="GO:0003723">
    <property type="term" value="F:RNA binding"/>
    <property type="evidence" value="ECO:0007669"/>
    <property type="project" value="UniProtKB-UniRule"/>
</dbReference>
<keyword evidence="7" id="KW-0547">Nucleotide-binding</keyword>
<dbReference type="Pfam" id="PF03368">
    <property type="entry name" value="Dicer_dimer"/>
    <property type="match status" value="1"/>
</dbReference>
<dbReference type="InterPro" id="IPR027417">
    <property type="entry name" value="P-loop_NTPase"/>
</dbReference>
<dbReference type="GO" id="GO:0030422">
    <property type="term" value="P:siRNA processing"/>
    <property type="evidence" value="ECO:0007669"/>
    <property type="project" value="TreeGrafter"/>
</dbReference>
<evidence type="ECO:0000313" key="21">
    <source>
        <dbReference type="EMBL" id="RWA12611.1"/>
    </source>
</evidence>
<dbReference type="GO" id="GO:0046872">
    <property type="term" value="F:metal ion binding"/>
    <property type="evidence" value="ECO:0007669"/>
    <property type="project" value="UniProtKB-KW"/>
</dbReference>
<evidence type="ECO:0000256" key="11">
    <source>
        <dbReference type="ARBA" id="ARBA00022842"/>
    </source>
</evidence>
<dbReference type="STRING" id="363999.A0A439DDX0"/>
<dbReference type="PANTHER" id="PTHR14950:SF62">
    <property type="entry name" value="DICER-LIKE PROTEIN 1"/>
    <property type="match status" value="1"/>
</dbReference>
<dbReference type="InterPro" id="IPR006935">
    <property type="entry name" value="Helicase/UvrB_N"/>
</dbReference>
<comment type="cofactor">
    <cofactor evidence="1">
        <name>Mn(2+)</name>
        <dbReference type="ChEBI" id="CHEBI:29035"/>
    </cofactor>
</comment>
<keyword evidence="8" id="KW-0378">Hydrolase</keyword>
<evidence type="ECO:0000256" key="6">
    <source>
        <dbReference type="ARBA" id="ARBA00022737"/>
    </source>
</evidence>
<dbReference type="CDD" id="cd00593">
    <property type="entry name" value="RIBOc"/>
    <property type="match status" value="2"/>
</dbReference>
<dbReference type="GO" id="GO:0003677">
    <property type="term" value="F:DNA binding"/>
    <property type="evidence" value="ECO:0007669"/>
    <property type="project" value="InterPro"/>
</dbReference>
<reference evidence="21 22" key="1">
    <citation type="submission" date="2018-12" db="EMBL/GenBank/DDBJ databases">
        <title>Draft genome sequence of Xylaria grammica IHI A82.</title>
        <authorList>
            <person name="Buettner E."/>
            <person name="Kellner H."/>
        </authorList>
    </citation>
    <scope>NUCLEOTIDE SEQUENCE [LARGE SCALE GENOMIC DNA]</scope>
    <source>
        <strain evidence="21 22">IHI A82</strain>
    </source>
</reference>
<dbReference type="PROSITE" id="PS00517">
    <property type="entry name" value="RNASE_3_1"/>
    <property type="match status" value="2"/>
</dbReference>
<evidence type="ECO:0000259" key="20">
    <source>
        <dbReference type="PROSITE" id="PS51327"/>
    </source>
</evidence>
<accession>A0A439DDX0</accession>
<evidence type="ECO:0000256" key="16">
    <source>
        <dbReference type="SAM" id="MobiDB-lite"/>
    </source>
</evidence>
<comment type="cofactor">
    <cofactor evidence="2">
        <name>Mg(2+)</name>
        <dbReference type="ChEBI" id="CHEBI:18420"/>
    </cofactor>
</comment>
<dbReference type="Pfam" id="PF00636">
    <property type="entry name" value="Ribonuclease_3"/>
    <property type="match status" value="2"/>
</dbReference>
<dbReference type="InterPro" id="IPR001650">
    <property type="entry name" value="Helicase_C-like"/>
</dbReference>
<dbReference type="PROSITE" id="PS51327">
    <property type="entry name" value="DICER_DSRBF"/>
    <property type="match status" value="1"/>
</dbReference>
<keyword evidence="10" id="KW-0067">ATP-binding</keyword>
<dbReference type="CDD" id="cd18034">
    <property type="entry name" value="DEXHc_dicer"/>
    <property type="match status" value="1"/>
</dbReference>
<evidence type="ECO:0000259" key="19">
    <source>
        <dbReference type="PROSITE" id="PS51194"/>
    </source>
</evidence>
<keyword evidence="9" id="KW-0347">Helicase</keyword>
<dbReference type="SMART" id="SM00535">
    <property type="entry name" value="RIBOc"/>
    <property type="match status" value="2"/>
</dbReference>
<proteinExistence type="inferred from homology"/>
<evidence type="ECO:0000256" key="9">
    <source>
        <dbReference type="ARBA" id="ARBA00022806"/>
    </source>
</evidence>
<feature type="domain" description="Helicase ATP-binding" evidence="18">
    <location>
        <begin position="84"/>
        <end position="267"/>
    </location>
</feature>
<keyword evidence="4" id="KW-0930">Antiviral protein</keyword>
<dbReference type="InterPro" id="IPR000999">
    <property type="entry name" value="RNase_III_dom"/>
</dbReference>
<dbReference type="Pfam" id="PF04851">
    <property type="entry name" value="ResIII"/>
    <property type="match status" value="1"/>
</dbReference>
<evidence type="ECO:0000256" key="12">
    <source>
        <dbReference type="ARBA" id="ARBA00022884"/>
    </source>
</evidence>
<evidence type="ECO:0000256" key="4">
    <source>
        <dbReference type="ARBA" id="ARBA00022721"/>
    </source>
</evidence>
<evidence type="ECO:0000256" key="7">
    <source>
        <dbReference type="ARBA" id="ARBA00022741"/>
    </source>
</evidence>
<dbReference type="GO" id="GO:0050688">
    <property type="term" value="P:regulation of defense response to virus"/>
    <property type="evidence" value="ECO:0007669"/>
    <property type="project" value="UniProtKB-KW"/>
</dbReference>
<dbReference type="EMBL" id="RYZI01000046">
    <property type="protein sequence ID" value="RWA12611.1"/>
    <property type="molecule type" value="Genomic_DNA"/>
</dbReference>
<dbReference type="Pfam" id="PF00271">
    <property type="entry name" value="Helicase_C"/>
    <property type="match status" value="1"/>
</dbReference>
<keyword evidence="13" id="KW-0051">Antiviral defense</keyword>
<comment type="caution">
    <text evidence="21">The sequence shown here is derived from an EMBL/GenBank/DDBJ whole genome shotgun (WGS) entry which is preliminary data.</text>
</comment>
<keyword evidence="11" id="KW-0460">Magnesium</keyword>
<dbReference type="GO" id="GO:0005737">
    <property type="term" value="C:cytoplasm"/>
    <property type="evidence" value="ECO:0007669"/>
    <property type="project" value="TreeGrafter"/>
</dbReference>
<evidence type="ECO:0000256" key="5">
    <source>
        <dbReference type="ARBA" id="ARBA00022723"/>
    </source>
</evidence>
<dbReference type="Proteomes" id="UP000286045">
    <property type="component" value="Unassembled WGS sequence"/>
</dbReference>
<dbReference type="GO" id="GO:0051607">
    <property type="term" value="P:defense response to virus"/>
    <property type="evidence" value="ECO:0007669"/>
    <property type="project" value="UniProtKB-KW"/>
</dbReference>
<comment type="similarity">
    <text evidence="15">Belongs to the helicase family. Dicer subfamily.</text>
</comment>
<gene>
    <name evidence="21" type="ORF">EKO27_g2485</name>
</gene>
<evidence type="ECO:0000259" key="18">
    <source>
        <dbReference type="PROSITE" id="PS51192"/>
    </source>
</evidence>
<evidence type="ECO:0000256" key="10">
    <source>
        <dbReference type="ARBA" id="ARBA00022840"/>
    </source>
</evidence>
<feature type="domain" description="Helicase C-terminal" evidence="19">
    <location>
        <begin position="409"/>
        <end position="576"/>
    </location>
</feature>
<evidence type="ECO:0000256" key="13">
    <source>
        <dbReference type="ARBA" id="ARBA00023118"/>
    </source>
</evidence>
<evidence type="ECO:0000256" key="14">
    <source>
        <dbReference type="ARBA" id="ARBA00023211"/>
    </source>
</evidence>
<dbReference type="PROSITE" id="PS51194">
    <property type="entry name" value="HELICASE_CTER"/>
    <property type="match status" value="1"/>
</dbReference>
<feature type="domain" description="RNase III" evidence="17">
    <location>
        <begin position="1218"/>
        <end position="1381"/>
    </location>
</feature>
<dbReference type="SUPFAM" id="SSF52540">
    <property type="entry name" value="P-loop containing nucleoside triphosphate hydrolases"/>
    <property type="match status" value="1"/>
</dbReference>
<dbReference type="PROSITE" id="PS50142">
    <property type="entry name" value="RNASE_3_2"/>
    <property type="match status" value="2"/>
</dbReference>
<dbReference type="InterPro" id="IPR056755">
    <property type="entry name" value="DSRM_2"/>
</dbReference>
<organism evidence="21 22">
    <name type="scientific">Xylaria grammica</name>
    <dbReference type="NCBI Taxonomy" id="363999"/>
    <lineage>
        <taxon>Eukaryota</taxon>
        <taxon>Fungi</taxon>
        <taxon>Dikarya</taxon>
        <taxon>Ascomycota</taxon>
        <taxon>Pezizomycotina</taxon>
        <taxon>Sordariomycetes</taxon>
        <taxon>Xylariomycetidae</taxon>
        <taxon>Xylariales</taxon>
        <taxon>Xylariaceae</taxon>
        <taxon>Xylaria</taxon>
    </lineage>
</organism>
<dbReference type="Gene3D" id="3.30.160.380">
    <property type="entry name" value="Dicer dimerisation domain"/>
    <property type="match status" value="1"/>
</dbReference>
<keyword evidence="6" id="KW-0677">Repeat</keyword>
<evidence type="ECO:0000256" key="15">
    <source>
        <dbReference type="PROSITE-ProRule" id="PRU00657"/>
    </source>
</evidence>
<dbReference type="Pfam" id="PF24995">
    <property type="entry name" value="DSRM_2"/>
    <property type="match status" value="1"/>
</dbReference>
<dbReference type="FunFam" id="1.10.1520.10:FF:000015">
    <property type="entry name" value="Dicer-like protein 1"/>
    <property type="match status" value="1"/>
</dbReference>
<dbReference type="SUPFAM" id="SSF69065">
    <property type="entry name" value="RNase III domain-like"/>
    <property type="match status" value="2"/>
</dbReference>
<evidence type="ECO:0000256" key="1">
    <source>
        <dbReference type="ARBA" id="ARBA00001936"/>
    </source>
</evidence>
<keyword evidence="5" id="KW-0479">Metal-binding</keyword>
<sequence length="1500" mass="171935">MDNYAHSEDEDSVQSDTQSRPTAVTRLDQDKSLFDDWLRDKREDTYRSARHSNAGDESTLVGSNLKDTEDVPIISSPREYQTELFERAKEKNIIAVLDTGTGKTLIAALLLRHIVEQELDDRRAGRDHRLAFFLVDKVALVHQQYRVLEANLDFPMDSFTGESGSVIYTQEFWNQTRDEKTVVVCTAEILHQCLCHSFVRMEQINLLIFDEAHHAKKNHPYARIVKDFYATLEKNTSKSPRILGMTASPVDAKTNIHVAAAQLEGLLHCEIATVNDPTVFSRADINKPTEGFIEFQNMDVPFETVLWQRLNQLVGRNRAFDRLFTYSRECTTDLGRWAADRVWKLWLTEQEAQKVEARIEHDLSRMDCLQPIEVLNAERGAIEAVRQAYQLLKDHVTELKFDRFHLSHKIIKLIEHLREEFDPKTDKCVVFAEQRLTVALLADLFQQSDLRLRGYKAGTLMGSARSGNAVDVGMSLAEQNSTIRRFRNGELNCLFATSAGEEGIDIPDCNVVIRFDLYKTVIQYIQSRGRARRIDSRFYQMIEAGNLAHRQLIADIQDHENKLRDFCTMLPEDRLITGYDYDIDYHLSKERTHRVYRVPSTGAMLTYKGSIVVLARFVSSLPHPADALCDTADYIVHNVGGEFECEVILPDSSPIRSAIGRRASSKQVAKCSAAFEMCLKLKKQKHLDDNLRSTFSKRLPAMRNARLAISSKKRAEYLMRRKPVTWSVLGVTERLFVTVLKLSNPEALGRPSQPLALLTREQLPRIAAFPLYFGNQQTSDIECFPLSAAMNCRPGDIDGLNRFTLRIFKDVFSKEYASEAEKMPYYFAPLIHSHHSGRLVSCEDPRAIINWDCIVEIQNTPGDIEWENAPETIFDDKFVRDPYDGSRKFYTICRRPDLRSSDPQLPGLPRSKRARGSQEEKAHSDIWSSIVCSLWRKSLEKMPRRDDLAVIEAEYIPLRRNLLDRLDTTGEVQRRCYLVFQTLKISVKLPVGVVAMAYNLPAIIYRLESSLIVLEVCKLIGLDLHPDLALEAMTKDSDNTEEKPEDQINLQRGMGKNYERLEFLGDSFLKMSTTIALFSQIPDCDEFQYHVDRMVLICNKNLFNNALEMKLQESIRTQAFNRSSWYPEGLDLLKGRIYTSKGNHSLADKSIADVCEALIGAAYMTTRGQKSFDMAIQAVTKFVNHSNHKMTTYGDYYAAYKIPEWQSSEPRAVHYDLASEIEKKMGYKFKYPRLLRSAFTHPSYGSIYEGIPNYQRLEFLGDALLDMVCVDYLFHRFPGADPQWLTEHKMAMVSNQFLGCLCVSLNLQKHMVSMQASLQKEIADYVMTITEARAQAEESAEASGLGRAKYARSYWMREKQPPKSLPDIVESYIGAVFVDSEYNYEEVQRFFDTHVLPFFEDMHLYDTYANNHPVTLLSNILATDFRCQRWRIMSSETDDVDREFKATKVVAGVMIHGVVTEDAYADSSRYAKLKAARKLLSRLKDMGMDEFKKTFNCSCT</sequence>
<feature type="region of interest" description="Disordered" evidence="16">
    <location>
        <begin position="1"/>
        <end position="27"/>
    </location>
</feature>
<dbReference type="GO" id="GO:0004386">
    <property type="term" value="F:helicase activity"/>
    <property type="evidence" value="ECO:0007669"/>
    <property type="project" value="UniProtKB-KW"/>
</dbReference>
<dbReference type="Gene3D" id="3.40.50.300">
    <property type="entry name" value="P-loop containing nucleotide triphosphate hydrolases"/>
    <property type="match status" value="2"/>
</dbReference>
<evidence type="ECO:0000313" key="22">
    <source>
        <dbReference type="Proteomes" id="UP000286045"/>
    </source>
</evidence>
<dbReference type="SMART" id="SM00490">
    <property type="entry name" value="HELICc"/>
    <property type="match status" value="1"/>
</dbReference>
<dbReference type="PROSITE" id="PS51192">
    <property type="entry name" value="HELICASE_ATP_BIND_1"/>
    <property type="match status" value="1"/>
</dbReference>
<keyword evidence="22" id="KW-1185">Reference proteome</keyword>
<dbReference type="Gene3D" id="1.10.1520.10">
    <property type="entry name" value="Ribonuclease III domain"/>
    <property type="match status" value="2"/>
</dbReference>
<dbReference type="GO" id="GO:0005524">
    <property type="term" value="F:ATP binding"/>
    <property type="evidence" value="ECO:0007669"/>
    <property type="project" value="UniProtKB-KW"/>
</dbReference>
<protein>
    <recommendedName>
        <fullName evidence="3">Dicer-like protein 1</fullName>
    </recommendedName>
</protein>
<dbReference type="GO" id="GO:0005634">
    <property type="term" value="C:nucleus"/>
    <property type="evidence" value="ECO:0007669"/>
    <property type="project" value="TreeGrafter"/>
</dbReference>
<dbReference type="InterPro" id="IPR014001">
    <property type="entry name" value="Helicase_ATP-bd"/>
</dbReference>
<feature type="region of interest" description="Disordered" evidence="16">
    <location>
        <begin position="898"/>
        <end position="920"/>
    </location>
</feature>
<evidence type="ECO:0000256" key="8">
    <source>
        <dbReference type="ARBA" id="ARBA00022801"/>
    </source>
</evidence>